<keyword evidence="2" id="KW-0732">Signal</keyword>
<dbReference type="RefSeq" id="WP_143945409.1">
    <property type="nucleotide sequence ID" value="NZ_VKLS01000547.1"/>
</dbReference>
<dbReference type="Pfam" id="PF00144">
    <property type="entry name" value="Beta-lactamase"/>
    <property type="match status" value="1"/>
</dbReference>
<dbReference type="Proteomes" id="UP000320888">
    <property type="component" value="Unassembled WGS sequence"/>
</dbReference>
<protein>
    <submittedName>
        <fullName evidence="4">Beta-lactamase family protein</fullName>
    </submittedName>
</protein>
<dbReference type="AlphaFoldDB" id="A0A553YC20"/>
<dbReference type="InterPro" id="IPR012338">
    <property type="entry name" value="Beta-lactam/transpept-like"/>
</dbReference>
<keyword evidence="5" id="KW-1185">Reference proteome</keyword>
<accession>A0A553YC20</accession>
<feature type="compositionally biased region" description="Low complexity" evidence="1">
    <location>
        <begin position="389"/>
        <end position="449"/>
    </location>
</feature>
<evidence type="ECO:0000259" key="3">
    <source>
        <dbReference type="Pfam" id="PF00144"/>
    </source>
</evidence>
<dbReference type="EMBL" id="VKLS01000547">
    <property type="protein sequence ID" value="TSB26720.1"/>
    <property type="molecule type" value="Genomic_DNA"/>
</dbReference>
<feature type="chain" id="PRO_5022038161" evidence="2">
    <location>
        <begin position="23"/>
        <end position="462"/>
    </location>
</feature>
<reference evidence="4 5" key="1">
    <citation type="submission" date="2019-07" db="EMBL/GenBank/DDBJ databases">
        <title>Draft genome for Streptomyces benahoarensis MZ03-48.</title>
        <authorList>
            <person name="Gonzalez-Pimentel J.L."/>
        </authorList>
    </citation>
    <scope>NUCLEOTIDE SEQUENCE [LARGE SCALE GENOMIC DNA]</scope>
    <source>
        <strain evidence="4 5">MZ03-48</strain>
    </source>
</reference>
<feature type="domain" description="Beta-lactamase-related" evidence="3">
    <location>
        <begin position="44"/>
        <end position="375"/>
    </location>
</feature>
<dbReference type="InterPro" id="IPR001466">
    <property type="entry name" value="Beta-lactam-related"/>
</dbReference>
<dbReference type="SUPFAM" id="SSF56601">
    <property type="entry name" value="beta-lactamase/transpeptidase-like"/>
    <property type="match status" value="1"/>
</dbReference>
<organism evidence="4 5">
    <name type="scientific">Streptomyces benahoarensis</name>
    <dbReference type="NCBI Taxonomy" id="2595054"/>
    <lineage>
        <taxon>Bacteria</taxon>
        <taxon>Bacillati</taxon>
        <taxon>Actinomycetota</taxon>
        <taxon>Actinomycetes</taxon>
        <taxon>Kitasatosporales</taxon>
        <taxon>Streptomycetaceae</taxon>
        <taxon>Streptomyces</taxon>
    </lineage>
</organism>
<dbReference type="Gene3D" id="3.40.710.10">
    <property type="entry name" value="DD-peptidase/beta-lactamase superfamily"/>
    <property type="match status" value="1"/>
</dbReference>
<evidence type="ECO:0000256" key="1">
    <source>
        <dbReference type="SAM" id="MobiDB-lite"/>
    </source>
</evidence>
<proteinExistence type="predicted"/>
<evidence type="ECO:0000256" key="2">
    <source>
        <dbReference type="SAM" id="SignalP"/>
    </source>
</evidence>
<dbReference type="PANTHER" id="PTHR46825">
    <property type="entry name" value="D-ALANYL-D-ALANINE-CARBOXYPEPTIDASE/ENDOPEPTIDASE AMPH"/>
    <property type="match status" value="1"/>
</dbReference>
<name>A0A553YC20_9ACTN</name>
<evidence type="ECO:0000313" key="4">
    <source>
        <dbReference type="EMBL" id="TSB26720.1"/>
    </source>
</evidence>
<feature type="signal peptide" evidence="2">
    <location>
        <begin position="1"/>
        <end position="22"/>
    </location>
</feature>
<comment type="caution">
    <text evidence="4">The sequence shown here is derived from an EMBL/GenBank/DDBJ whole genome shotgun (WGS) entry which is preliminary data.</text>
</comment>
<feature type="region of interest" description="Disordered" evidence="1">
    <location>
        <begin position="382"/>
        <end position="462"/>
    </location>
</feature>
<gene>
    <name evidence="4" type="ORF">FNZ23_26685</name>
</gene>
<dbReference type="PANTHER" id="PTHR46825:SF7">
    <property type="entry name" value="D-ALANYL-D-ALANINE CARBOXYPEPTIDASE"/>
    <property type="match status" value="1"/>
</dbReference>
<feature type="non-terminal residue" evidence="4">
    <location>
        <position position="1"/>
    </location>
</feature>
<sequence length="462" mass="48346">PAARPLLAVLLALSCLAIGGCAAPHRAPGPAPVRRPPDTTTTALRALVAAGAPGAASLVTRDGKFAASRFSAAGVADLRTRRPMERRDHFRAGSLTKTLVATVVLQLAAERRLSLDDSAARLLTTGHRTPPGLSRGVLAPLSPVTVHQLLDHTSGLFNYTADPALHLTGPGFAAHRYDTHTPAELLRRALRHPPGAAPGARYAYSNTNYVVLGLIVEAVTGRRYADEIRRRVLVPVGLTGTSFPGTRTALPRPHGRAYFRTGHRQVDVTDLNPSWAGAAGEMVTTLDDLNHFFAALLGGRLLPPRELAELRDERATKGVYGLGVYATRLPCGVTVWGHNGDIHGSYARTAASADGRHLVSYHVTTDTPGARPDDDAVLSAEFCPQPGPDADAGTGTANPAADTATDTATGAPRATALATPVPTAPVPAAYRGTMSGAPSRAASAVRSSGWRCDSRSASTRFS</sequence>
<evidence type="ECO:0000313" key="5">
    <source>
        <dbReference type="Proteomes" id="UP000320888"/>
    </source>
</evidence>
<dbReference type="InterPro" id="IPR050491">
    <property type="entry name" value="AmpC-like"/>
</dbReference>